<keyword evidence="3" id="KW-1185">Reference proteome</keyword>
<dbReference type="RefSeq" id="WP_307111258.1">
    <property type="nucleotide sequence ID" value="NZ_JAURUE010000001.1"/>
</dbReference>
<comment type="caution">
    <text evidence="2">The sequence shown here is derived from an EMBL/GenBank/DDBJ whole genome shotgun (WGS) entry which is preliminary data.</text>
</comment>
<dbReference type="Proteomes" id="UP001234880">
    <property type="component" value="Unassembled WGS sequence"/>
</dbReference>
<feature type="region of interest" description="Disordered" evidence="1">
    <location>
        <begin position="299"/>
        <end position="328"/>
    </location>
</feature>
<reference evidence="2 3" key="1">
    <citation type="submission" date="2023-07" db="EMBL/GenBank/DDBJ databases">
        <title>Sequencing the genomes of 1000 actinobacteria strains.</title>
        <authorList>
            <person name="Klenk H.-P."/>
        </authorList>
    </citation>
    <scope>NUCLEOTIDE SEQUENCE [LARGE SCALE GENOMIC DNA]</scope>
    <source>
        <strain evidence="2 3">DSM 41600</strain>
    </source>
</reference>
<accession>A0ABT9KWU4</accession>
<protein>
    <submittedName>
        <fullName evidence="2">Uncharacterized protein</fullName>
    </submittedName>
</protein>
<name>A0ABT9KWU4_9ACTN</name>
<organism evidence="2 3">
    <name type="scientific">Streptomyces demainii</name>
    <dbReference type="NCBI Taxonomy" id="588122"/>
    <lineage>
        <taxon>Bacteria</taxon>
        <taxon>Bacillati</taxon>
        <taxon>Actinomycetota</taxon>
        <taxon>Actinomycetes</taxon>
        <taxon>Kitasatosporales</taxon>
        <taxon>Streptomycetaceae</taxon>
        <taxon>Streptomyces</taxon>
    </lineage>
</organism>
<evidence type="ECO:0000313" key="3">
    <source>
        <dbReference type="Proteomes" id="UP001234880"/>
    </source>
</evidence>
<dbReference type="EMBL" id="JAURUE010000001">
    <property type="protein sequence ID" value="MDP9612910.1"/>
    <property type="molecule type" value="Genomic_DNA"/>
</dbReference>
<feature type="region of interest" description="Disordered" evidence="1">
    <location>
        <begin position="1"/>
        <end position="46"/>
    </location>
</feature>
<proteinExistence type="predicted"/>
<gene>
    <name evidence="2" type="ORF">JOF35_005187</name>
</gene>
<feature type="compositionally biased region" description="Basic and acidic residues" evidence="1">
    <location>
        <begin position="314"/>
        <end position="328"/>
    </location>
</feature>
<sequence>MRPPDKDAAAVGLDAYQEPQKAQRNYDDPNARSGRSASGENCSDAGDNKILCAEVGEVGDLTKEQQASVENRLRSTRDAADLVKWCSDVSSGVDWFKRTEACMKKATPIYGHMYSKLPDGQTILVGTATFASVIQIKLDPQSTTFQQEWTLLPVEFIDFEGKSSEWGPLTVTPKFSCEPQCSTSGPIWRGFPTWTTTGTDLHPAVATFTHTASGTDTSDTSTVKMTWNWSIRTPDTTAELNQGEMGSSTPDLDVRCDKVADPAKPGCVFHKYKPTWVMNFKKTPAAVAHAWLIQSKLPNHPGSMTAGKPMKYPPKADKNQHNRDPQKNRDVICPSGWAAKNGHPDTTVVTDIAPNDTASCDEFAYAASYNSGGMPTSMDGLNEVASGDACVQSYATRVKQGEWHLYDDERIAGPTWKEVCGRSSMSSWINTTSMASFSGAFAAGGKYHLLDADEYWVKFPEFAHCDASKATVKCTVPKP</sequence>
<evidence type="ECO:0000256" key="1">
    <source>
        <dbReference type="SAM" id="MobiDB-lite"/>
    </source>
</evidence>
<evidence type="ECO:0000313" key="2">
    <source>
        <dbReference type="EMBL" id="MDP9612910.1"/>
    </source>
</evidence>